<proteinExistence type="inferred from homology"/>
<dbReference type="GO" id="GO:0016799">
    <property type="term" value="F:hydrolase activity, hydrolyzing N-glycosyl compounds"/>
    <property type="evidence" value="ECO:0007669"/>
    <property type="project" value="InterPro"/>
</dbReference>
<feature type="domain" description="Inosine/uridine-preferring nucleoside hydrolase" evidence="3">
    <location>
        <begin position="168"/>
        <end position="330"/>
    </location>
</feature>
<dbReference type="InterPro" id="IPR001910">
    <property type="entry name" value="Inosine/uridine_hydrolase_dom"/>
</dbReference>
<dbReference type="PANTHER" id="PTHR46190">
    <property type="entry name" value="SI:CH211-201H21.5-RELATED"/>
    <property type="match status" value="1"/>
</dbReference>
<dbReference type="Pfam" id="PF01156">
    <property type="entry name" value="IU_nuc_hydro"/>
    <property type="match status" value="1"/>
</dbReference>
<sequence>MHWSHFILAFASLGASATIKNGTHKVVMDNDWGTVEFAPYLMALKNGWDVLGLVSNTANTWSLQCGLHGLATLELGGLHRCIPVHKGADWPLLNTPQLLNNWEAAYGKLPFQGAFKTEVNSGKIIDNDPVGKDPSGENPLQINREAFLEGYPNATFASEDGAMFMIDQVRKNAKELVVMGGYIDLNMQSVSGNHILSDICSDVNLKIDPEAAKIALTADFPQITIVGNAANTVFPDKTFNDKLKATLTPYSNILEKYLVQELPIWDAVAAAVMINPAVVINSTDVYLDVNVARNSQTYGNVYVFKEDYRPTAQKLQKVRVITHVDVENVRDMIVQASTNPKDCDDVAKVRGG</sequence>
<comment type="similarity">
    <text evidence="1">Belongs to the IUNH family.</text>
</comment>
<dbReference type="InterPro" id="IPR036452">
    <property type="entry name" value="Ribo_hydro-like"/>
</dbReference>
<evidence type="ECO:0000256" key="1">
    <source>
        <dbReference type="ARBA" id="ARBA00009176"/>
    </source>
</evidence>
<dbReference type="AlphaFoldDB" id="A0AAJ0CP09"/>
<organism evidence="4 5">
    <name type="scientific">Conoideocrella luteorostrata</name>
    <dbReference type="NCBI Taxonomy" id="1105319"/>
    <lineage>
        <taxon>Eukaryota</taxon>
        <taxon>Fungi</taxon>
        <taxon>Dikarya</taxon>
        <taxon>Ascomycota</taxon>
        <taxon>Pezizomycotina</taxon>
        <taxon>Sordariomycetes</taxon>
        <taxon>Hypocreomycetidae</taxon>
        <taxon>Hypocreales</taxon>
        <taxon>Clavicipitaceae</taxon>
        <taxon>Conoideocrella</taxon>
    </lineage>
</organism>
<keyword evidence="5" id="KW-1185">Reference proteome</keyword>
<accession>A0AAJ0CP09</accession>
<gene>
    <name evidence="4" type="ORF">QQS21_005632</name>
</gene>
<dbReference type="Proteomes" id="UP001251528">
    <property type="component" value="Unassembled WGS sequence"/>
</dbReference>
<evidence type="ECO:0000256" key="2">
    <source>
        <dbReference type="SAM" id="SignalP"/>
    </source>
</evidence>
<evidence type="ECO:0000313" key="4">
    <source>
        <dbReference type="EMBL" id="KAK2598890.1"/>
    </source>
</evidence>
<keyword evidence="2" id="KW-0732">Signal</keyword>
<evidence type="ECO:0000259" key="3">
    <source>
        <dbReference type="Pfam" id="PF01156"/>
    </source>
</evidence>
<protein>
    <recommendedName>
        <fullName evidence="3">Inosine/uridine-preferring nucleoside hydrolase domain-containing protein</fullName>
    </recommendedName>
</protein>
<name>A0AAJ0CP09_9HYPO</name>
<feature type="chain" id="PRO_5042516242" description="Inosine/uridine-preferring nucleoside hydrolase domain-containing protein" evidence="2">
    <location>
        <begin position="17"/>
        <end position="352"/>
    </location>
</feature>
<reference evidence="4" key="1">
    <citation type="submission" date="2023-06" db="EMBL/GenBank/DDBJ databases">
        <title>Conoideocrella luteorostrata (Hypocreales: Clavicipitaceae), a potential biocontrol fungus for elongate hemlock scale in United States Christmas tree production areas.</title>
        <authorList>
            <person name="Barrett H."/>
            <person name="Lovett B."/>
            <person name="Macias A.M."/>
            <person name="Stajich J.E."/>
            <person name="Kasson M.T."/>
        </authorList>
    </citation>
    <scope>NUCLEOTIDE SEQUENCE</scope>
    <source>
        <strain evidence="4">ARSEF 14590</strain>
    </source>
</reference>
<dbReference type="InterPro" id="IPR052775">
    <property type="entry name" value="IUN_hydrolase"/>
</dbReference>
<evidence type="ECO:0000313" key="5">
    <source>
        <dbReference type="Proteomes" id="UP001251528"/>
    </source>
</evidence>
<dbReference type="SUPFAM" id="SSF53590">
    <property type="entry name" value="Nucleoside hydrolase"/>
    <property type="match status" value="1"/>
</dbReference>
<dbReference type="Gene3D" id="3.90.245.10">
    <property type="entry name" value="Ribonucleoside hydrolase-like"/>
    <property type="match status" value="1"/>
</dbReference>
<feature type="signal peptide" evidence="2">
    <location>
        <begin position="1"/>
        <end position="16"/>
    </location>
</feature>
<comment type="caution">
    <text evidence="4">The sequence shown here is derived from an EMBL/GenBank/DDBJ whole genome shotgun (WGS) entry which is preliminary data.</text>
</comment>
<dbReference type="PANTHER" id="PTHR46190:SF1">
    <property type="entry name" value="SI:CH211-201H21.5"/>
    <property type="match status" value="1"/>
</dbReference>
<dbReference type="EMBL" id="JASWJB010000096">
    <property type="protein sequence ID" value="KAK2598890.1"/>
    <property type="molecule type" value="Genomic_DNA"/>
</dbReference>